<dbReference type="PANTHER" id="PTHR46118:SF4">
    <property type="entry name" value="PROTEIN ABHD11"/>
    <property type="match status" value="1"/>
</dbReference>
<dbReference type="InterPro" id="IPR000073">
    <property type="entry name" value="AB_hydrolase_1"/>
</dbReference>
<evidence type="ECO:0000256" key="1">
    <source>
        <dbReference type="ARBA" id="ARBA00022801"/>
    </source>
</evidence>
<dbReference type="Pfam" id="PF00561">
    <property type="entry name" value="Abhydrolase_1"/>
    <property type="match status" value="1"/>
</dbReference>
<dbReference type="Proteomes" id="UP000694001">
    <property type="component" value="Chromosome"/>
</dbReference>
<feature type="domain" description="AB hydrolase-1" evidence="2">
    <location>
        <begin position="14"/>
        <end position="243"/>
    </location>
</feature>
<name>A0A975YKD4_9PROT</name>
<dbReference type="PANTHER" id="PTHR46118">
    <property type="entry name" value="PROTEIN ABHD11"/>
    <property type="match status" value="1"/>
</dbReference>
<dbReference type="KEGG" id="elio:KO353_05315"/>
<dbReference type="RefSeq" id="WP_218286685.1">
    <property type="nucleotide sequence ID" value="NZ_CP076448.1"/>
</dbReference>
<evidence type="ECO:0000313" key="3">
    <source>
        <dbReference type="EMBL" id="QXM25629.1"/>
    </source>
</evidence>
<gene>
    <name evidence="3" type="ORF">KO353_05315</name>
</gene>
<reference evidence="3" key="1">
    <citation type="submission" date="2021-06" db="EMBL/GenBank/DDBJ databases">
        <title>Elioraea tepida, sp. nov., a moderately thermophilic aerobic anoxygenic phototrophic bacterium isolated from an alkaline siliceous hot spring mat community in Yellowstone National Park, WY, USA.</title>
        <authorList>
            <person name="Saini M.K."/>
            <person name="Yoshida S."/>
            <person name="Sebastian A."/>
            <person name="Hirose S."/>
            <person name="Hara E."/>
            <person name="Tamaki H."/>
            <person name="Soulier N.T."/>
            <person name="Albert I."/>
            <person name="Hanada S."/>
            <person name="Bryant D.A."/>
            <person name="Tank M."/>
        </authorList>
    </citation>
    <scope>NUCLEOTIDE SEQUENCE</scope>
    <source>
        <strain evidence="3">MS-P2</strain>
    </source>
</reference>
<evidence type="ECO:0000313" key="4">
    <source>
        <dbReference type="Proteomes" id="UP000694001"/>
    </source>
</evidence>
<keyword evidence="4" id="KW-1185">Reference proteome</keyword>
<protein>
    <submittedName>
        <fullName evidence="3">Alpha/beta fold hydrolase</fullName>
    </submittedName>
</protein>
<organism evidence="3 4">
    <name type="scientific">Elioraea tepida</name>
    <dbReference type="NCBI Taxonomy" id="2843330"/>
    <lineage>
        <taxon>Bacteria</taxon>
        <taxon>Pseudomonadati</taxon>
        <taxon>Pseudomonadota</taxon>
        <taxon>Alphaproteobacteria</taxon>
        <taxon>Acetobacterales</taxon>
        <taxon>Elioraeaceae</taxon>
        <taxon>Elioraea</taxon>
    </lineage>
</organism>
<proteinExistence type="predicted"/>
<dbReference type="GO" id="GO:0016787">
    <property type="term" value="F:hydrolase activity"/>
    <property type="evidence" value="ECO:0007669"/>
    <property type="project" value="UniProtKB-KW"/>
</dbReference>
<dbReference type="EMBL" id="CP076448">
    <property type="protein sequence ID" value="QXM25629.1"/>
    <property type="molecule type" value="Genomic_DNA"/>
</dbReference>
<dbReference type="AlphaFoldDB" id="A0A975YKD4"/>
<keyword evidence="1 3" id="KW-0378">Hydrolase</keyword>
<evidence type="ECO:0000259" key="2">
    <source>
        <dbReference type="Pfam" id="PF00561"/>
    </source>
</evidence>
<sequence length="259" mass="27294">MPVPLHVTALGEGPPLLVLHGLFGSGSNWGAIARRLAGTQRVLLVDLRNHGDSPHHPRMDYKAMAEDLAALIEAEGGPIALLGHSMGGKAAMVLALTAPTLVSRLVVVDIAPVAYPPSFRPYAEAMAAVPLRPGLRRSEADAALRAAVPDASVRAFLLQNLRLADGAPAWRCNLSVITDVLETISGFPAFPDGVQWPGEALFVSGERSGYIDARGRAAALTRFPAAAFVVVPGAGHWVHAEAPEPFLRAVTPFLALPPR</sequence>
<accession>A0A975YKD4</accession>